<reference evidence="2 3" key="1">
    <citation type="submission" date="2024-10" db="EMBL/GenBank/DDBJ databases">
        <title>Updated reference genomes for cyclostephanoid diatoms.</title>
        <authorList>
            <person name="Roberts W.R."/>
            <person name="Alverson A.J."/>
        </authorList>
    </citation>
    <scope>NUCLEOTIDE SEQUENCE [LARGE SCALE GENOMIC DNA]</scope>
    <source>
        <strain evidence="2 3">AJA228-03</strain>
    </source>
</reference>
<dbReference type="AlphaFoldDB" id="A0ABD3RFQ2"/>
<accession>A0ABD3RFQ2</accession>
<evidence type="ECO:0000313" key="2">
    <source>
        <dbReference type="EMBL" id="KAL3811833.1"/>
    </source>
</evidence>
<dbReference type="PANTHER" id="PTHR32301">
    <property type="entry name" value="COUNTIN RECEPTOR CNR3-RELATED"/>
    <property type="match status" value="1"/>
</dbReference>
<name>A0ABD3RFQ2_9STRA</name>
<dbReference type="Gene3D" id="3.40.50.300">
    <property type="entry name" value="P-loop containing nucleotide triphosphate hydrolases"/>
    <property type="match status" value="1"/>
</dbReference>
<gene>
    <name evidence="2" type="ORF">ACHAXA_004260</name>
</gene>
<feature type="transmembrane region" description="Helical" evidence="1">
    <location>
        <begin position="6"/>
        <end position="34"/>
    </location>
</feature>
<dbReference type="Proteomes" id="UP001530377">
    <property type="component" value="Unassembled WGS sequence"/>
</dbReference>
<organism evidence="2 3">
    <name type="scientific">Cyclostephanos tholiformis</name>
    <dbReference type="NCBI Taxonomy" id="382380"/>
    <lineage>
        <taxon>Eukaryota</taxon>
        <taxon>Sar</taxon>
        <taxon>Stramenopiles</taxon>
        <taxon>Ochrophyta</taxon>
        <taxon>Bacillariophyta</taxon>
        <taxon>Coscinodiscophyceae</taxon>
        <taxon>Thalassiosirophycidae</taxon>
        <taxon>Stephanodiscales</taxon>
        <taxon>Stephanodiscaceae</taxon>
        <taxon>Cyclostephanos</taxon>
    </lineage>
</organism>
<dbReference type="InterPro" id="IPR053259">
    <property type="entry name" value="Golvesin-related_Golgi"/>
</dbReference>
<keyword evidence="1" id="KW-0812">Transmembrane</keyword>
<sequence length="427" mass="47742">MKSPSGITIISVIPALVVVVVVVVVVILISAIALPSSSPSSLRRDARERDMGRGGGVGRRRSMLLFDGMVRYETTTYKLPGDIERNFLDWYDYDDDDDDDEDVDVGGDGVGRRGRGGGRGGYNALPVFWHVLKSGGTSIKLMYAQCYHLVEACETGAQIVDVGDDEHGDNTEMMPPPPPPSELRVVISEDGRKYVNVDVTTPHGILEASRLGFASSNLADVIFTPLIAETASSLVGWGGENDDVGGNANGRRGRMFAIFRHPVHRVISIFYYLQSATWEPTYNPVYAGWTIDDYARSEYCESDWMVRTLVNKMTGPLEPEDMNVAMEILKRKCLVGLMDDMEGSITRYHNYFRFETPYKNALDCSRRNFAMKGGNVGQNGHIHPTLDPNSETYTILEQKNMLDVRLYEYARELYAEQGEWMMTKKLI</sequence>
<evidence type="ECO:0000256" key="1">
    <source>
        <dbReference type="SAM" id="Phobius"/>
    </source>
</evidence>
<keyword evidence="1" id="KW-0472">Membrane</keyword>
<keyword evidence="3" id="KW-1185">Reference proteome</keyword>
<dbReference type="EMBL" id="JALLPB020000231">
    <property type="protein sequence ID" value="KAL3811833.1"/>
    <property type="molecule type" value="Genomic_DNA"/>
</dbReference>
<protein>
    <recommendedName>
        <fullName evidence="4">Sulfotransferase</fullName>
    </recommendedName>
</protein>
<evidence type="ECO:0000313" key="3">
    <source>
        <dbReference type="Proteomes" id="UP001530377"/>
    </source>
</evidence>
<dbReference type="PANTHER" id="PTHR32301:SF6">
    <property type="entry name" value="GOLVESIN-RELATED"/>
    <property type="match status" value="1"/>
</dbReference>
<evidence type="ECO:0008006" key="4">
    <source>
        <dbReference type="Google" id="ProtNLM"/>
    </source>
</evidence>
<dbReference type="InterPro" id="IPR027417">
    <property type="entry name" value="P-loop_NTPase"/>
</dbReference>
<comment type="caution">
    <text evidence="2">The sequence shown here is derived from an EMBL/GenBank/DDBJ whole genome shotgun (WGS) entry which is preliminary data.</text>
</comment>
<proteinExistence type="predicted"/>
<keyword evidence="1" id="KW-1133">Transmembrane helix</keyword>